<organism evidence="1 2">
    <name type="scientific">Ostreococcus tauri virus OtV5</name>
    <dbReference type="NCBI Taxonomy" id="1785753"/>
    <lineage>
        <taxon>Viruses</taxon>
        <taxon>Varidnaviria</taxon>
        <taxon>Bamfordvirae</taxon>
        <taxon>Nucleocytoviricota</taxon>
        <taxon>Megaviricetes</taxon>
        <taxon>Algavirales</taxon>
        <taxon>Phycodnaviridae</taxon>
        <taxon>Prasinovirus</taxon>
        <taxon>Prasinovirus ostreotauri</taxon>
    </lineage>
</organism>
<dbReference type="Proteomes" id="UP000203890">
    <property type="component" value="Segment"/>
</dbReference>
<accession>A9YW88</accession>
<dbReference type="GeneID" id="5845635"/>
<dbReference type="EMBL" id="EU304328">
    <property type="protein sequence ID" value="ABY27971.1"/>
    <property type="molecule type" value="Genomic_DNA"/>
</dbReference>
<dbReference type="KEGG" id="vg:5845635"/>
<gene>
    <name evidence="1" type="ORF">OtV5_171</name>
</gene>
<evidence type="ECO:0000313" key="2">
    <source>
        <dbReference type="Proteomes" id="UP000203890"/>
    </source>
</evidence>
<dbReference type="RefSeq" id="YP_001648267.1">
    <property type="nucleotide sequence ID" value="NC_010191.2"/>
</dbReference>
<proteinExistence type="predicted"/>
<name>A9YW88_9PHYC</name>
<protein>
    <submittedName>
        <fullName evidence="1">Uncharacterized protein</fullName>
    </submittedName>
</protein>
<dbReference type="OrthoDB" id="39436at10239"/>
<sequence>MLAMVSKLFYPSIIKMGLTVSEKVELGVGLSVDSYYISLNENEVRIQRTQEREHVYTEEGGHQEVLKAPTFRVEAGFTSWISKAARDAGNGNIGRKHITLELDAAPTGNIYDLVYSKLKEGLTNYVDA</sequence>
<evidence type="ECO:0000313" key="1">
    <source>
        <dbReference type="EMBL" id="ABY27971.1"/>
    </source>
</evidence>
<keyword evidence="2" id="KW-1185">Reference proteome</keyword>
<reference evidence="1 2" key="1">
    <citation type="journal article" date="2008" name="PLoS ONE">
        <title>Life-cycle and genome of OtV5, a large DNA virus of the pelagic marine unicellular green alga Ostreococcus tauri.</title>
        <authorList>
            <person name="Derelle E."/>
            <person name="Ferraz C."/>
            <person name="Escande M.L."/>
            <person name="Eychenie S."/>
            <person name="Cooke R."/>
            <person name="Piganeau G."/>
            <person name="Desdevises Y."/>
            <person name="Bellec L."/>
            <person name="Moreau H."/>
            <person name="Grimsley N."/>
        </authorList>
    </citation>
    <scope>NUCLEOTIDE SEQUENCE [LARGE SCALE GENOMIC DNA]</scope>
    <source>
        <strain evidence="1 2">OtV5</strain>
    </source>
</reference>